<organism evidence="6 7">
    <name type="scientific">Halorubrum vacuolatum</name>
    <name type="common">Natronobacterium vacuolatum</name>
    <dbReference type="NCBI Taxonomy" id="63740"/>
    <lineage>
        <taxon>Archaea</taxon>
        <taxon>Methanobacteriati</taxon>
        <taxon>Methanobacteriota</taxon>
        <taxon>Stenosarchaea group</taxon>
        <taxon>Halobacteria</taxon>
        <taxon>Halobacteriales</taxon>
        <taxon>Haloferacaceae</taxon>
        <taxon>Halorubrum</taxon>
    </lineage>
</organism>
<evidence type="ECO:0000256" key="1">
    <source>
        <dbReference type="ARBA" id="ARBA00004141"/>
    </source>
</evidence>
<feature type="transmembrane region" description="Helical" evidence="5">
    <location>
        <begin position="208"/>
        <end position="229"/>
    </location>
</feature>
<dbReference type="GO" id="GO:0005385">
    <property type="term" value="F:zinc ion transmembrane transporter activity"/>
    <property type="evidence" value="ECO:0007669"/>
    <property type="project" value="TreeGrafter"/>
</dbReference>
<dbReference type="AlphaFoldDB" id="A0A238UQS7"/>
<feature type="transmembrane region" description="Helical" evidence="5">
    <location>
        <begin position="65"/>
        <end position="85"/>
    </location>
</feature>
<evidence type="ECO:0000256" key="3">
    <source>
        <dbReference type="ARBA" id="ARBA00022989"/>
    </source>
</evidence>
<gene>
    <name evidence="6" type="ORF">SAMN06264855_101243</name>
</gene>
<feature type="transmembrane region" description="Helical" evidence="5">
    <location>
        <begin position="106"/>
        <end position="131"/>
    </location>
</feature>
<dbReference type="OrthoDB" id="339454at2157"/>
<keyword evidence="4 5" id="KW-0472">Membrane</keyword>
<protein>
    <submittedName>
        <fullName evidence="6">Zinc transporter, ZIP family</fullName>
    </submittedName>
</protein>
<reference evidence="6 7" key="1">
    <citation type="submission" date="2017-06" db="EMBL/GenBank/DDBJ databases">
        <authorList>
            <person name="Kim H.J."/>
            <person name="Triplett B.A."/>
        </authorList>
    </citation>
    <scope>NUCLEOTIDE SEQUENCE [LARGE SCALE GENOMIC DNA]</scope>
    <source>
        <strain evidence="6 7">DSM 8800</strain>
    </source>
</reference>
<comment type="subcellular location">
    <subcellularLocation>
        <location evidence="1">Membrane</location>
        <topology evidence="1">Multi-pass membrane protein</topology>
    </subcellularLocation>
</comment>
<evidence type="ECO:0000313" key="7">
    <source>
        <dbReference type="Proteomes" id="UP000198397"/>
    </source>
</evidence>
<sequence>MLGYELGVVLAVGIFTAVVCGVGTLPFFFVDEISDRLTVLLWGFAGGVMLFASLFGFIFEGLAEGTLAEVGIGLLIGVVVVVVADRLIRGHEFAPREMAEADFKKLVLIVGVLTVHSFPEGVALGVAFADLGIEGDLVLGGLAIPSLAVFITVAISLQNIPEGLAVAIPLKTFGVPNWQIFGWAVFTSIPQPLGAGIAYVFVVLAREFLPYGFGFAAGAMIYLVLHDLFPDALEHGREAGLVNGGRRQLLIGIALGVVLMAPILILTE</sequence>
<accession>A0A238UQS7</accession>
<evidence type="ECO:0000256" key="5">
    <source>
        <dbReference type="SAM" id="Phobius"/>
    </source>
</evidence>
<dbReference type="EMBL" id="FZNQ01000001">
    <property type="protein sequence ID" value="SNR24264.1"/>
    <property type="molecule type" value="Genomic_DNA"/>
</dbReference>
<evidence type="ECO:0000256" key="2">
    <source>
        <dbReference type="ARBA" id="ARBA00022692"/>
    </source>
</evidence>
<dbReference type="GO" id="GO:0016020">
    <property type="term" value="C:membrane"/>
    <property type="evidence" value="ECO:0007669"/>
    <property type="project" value="UniProtKB-SubCell"/>
</dbReference>
<keyword evidence="7" id="KW-1185">Reference proteome</keyword>
<dbReference type="PANTHER" id="PTHR11040">
    <property type="entry name" value="ZINC/IRON TRANSPORTER"/>
    <property type="match status" value="1"/>
</dbReference>
<feature type="transmembrane region" description="Helical" evidence="5">
    <location>
        <begin position="178"/>
        <end position="202"/>
    </location>
</feature>
<name>A0A238UQS7_HALVU</name>
<evidence type="ECO:0000256" key="4">
    <source>
        <dbReference type="ARBA" id="ARBA00023136"/>
    </source>
</evidence>
<dbReference type="InterPro" id="IPR003689">
    <property type="entry name" value="ZIP"/>
</dbReference>
<feature type="transmembrane region" description="Helical" evidence="5">
    <location>
        <begin position="249"/>
        <end position="267"/>
    </location>
</feature>
<dbReference type="RefSeq" id="WP_089383224.1">
    <property type="nucleotide sequence ID" value="NZ_FZNQ01000001.1"/>
</dbReference>
<evidence type="ECO:0000313" key="6">
    <source>
        <dbReference type="EMBL" id="SNR24264.1"/>
    </source>
</evidence>
<feature type="transmembrane region" description="Helical" evidence="5">
    <location>
        <begin position="37"/>
        <end position="59"/>
    </location>
</feature>
<dbReference type="Pfam" id="PF02535">
    <property type="entry name" value="Zip"/>
    <property type="match status" value="1"/>
</dbReference>
<keyword evidence="3 5" id="KW-1133">Transmembrane helix</keyword>
<feature type="transmembrane region" description="Helical" evidence="5">
    <location>
        <begin position="6"/>
        <end position="30"/>
    </location>
</feature>
<feature type="transmembrane region" description="Helical" evidence="5">
    <location>
        <begin position="137"/>
        <end position="157"/>
    </location>
</feature>
<keyword evidence="2 5" id="KW-0812">Transmembrane</keyword>
<proteinExistence type="predicted"/>
<dbReference type="Proteomes" id="UP000198397">
    <property type="component" value="Unassembled WGS sequence"/>
</dbReference>
<dbReference type="PANTHER" id="PTHR11040:SF70">
    <property type="entry name" value="OS05G0316100 PROTEIN"/>
    <property type="match status" value="1"/>
</dbReference>